<organism evidence="2 3">
    <name type="scientific">Fusarium heterosporum</name>
    <dbReference type="NCBI Taxonomy" id="42747"/>
    <lineage>
        <taxon>Eukaryota</taxon>
        <taxon>Fungi</taxon>
        <taxon>Dikarya</taxon>
        <taxon>Ascomycota</taxon>
        <taxon>Pezizomycotina</taxon>
        <taxon>Sordariomycetes</taxon>
        <taxon>Hypocreomycetidae</taxon>
        <taxon>Hypocreales</taxon>
        <taxon>Nectriaceae</taxon>
        <taxon>Fusarium</taxon>
        <taxon>Fusarium heterosporum species complex</taxon>
    </lineage>
</organism>
<evidence type="ECO:0000313" key="3">
    <source>
        <dbReference type="Proteomes" id="UP000567885"/>
    </source>
</evidence>
<evidence type="ECO:0000259" key="1">
    <source>
        <dbReference type="Pfam" id="PF12417"/>
    </source>
</evidence>
<evidence type="ECO:0000313" key="2">
    <source>
        <dbReference type="EMBL" id="KAF5659173.1"/>
    </source>
</evidence>
<dbReference type="EMBL" id="JAAGWQ010000222">
    <property type="protein sequence ID" value="KAF5659173.1"/>
    <property type="molecule type" value="Genomic_DNA"/>
</dbReference>
<dbReference type="PANTHER" id="PTHR40780:SF2">
    <property type="entry name" value="DUF3669 DOMAIN-CONTAINING PROTEIN"/>
    <property type="match status" value="1"/>
</dbReference>
<gene>
    <name evidence="2" type="ORF">FHETE_9522</name>
</gene>
<protein>
    <submittedName>
        <fullName evidence="2">Zinc finger domain-containing protein</fullName>
    </submittedName>
</protein>
<reference evidence="2 3" key="1">
    <citation type="submission" date="2020-05" db="EMBL/GenBank/DDBJ databases">
        <title>Identification and distribution of gene clusters putatively required for synthesis of sphingolipid metabolism inhibitors in phylogenetically diverse species of the filamentous fungus Fusarium.</title>
        <authorList>
            <person name="Kim H.-S."/>
            <person name="Busman M."/>
            <person name="Brown D.W."/>
            <person name="Divon H."/>
            <person name="Uhlig S."/>
            <person name="Proctor R.H."/>
        </authorList>
    </citation>
    <scope>NUCLEOTIDE SEQUENCE [LARGE SCALE GENOMIC DNA]</scope>
    <source>
        <strain evidence="2 3">NRRL 20693</strain>
    </source>
</reference>
<feature type="domain" description="DUF3669" evidence="1">
    <location>
        <begin position="270"/>
        <end position="331"/>
    </location>
</feature>
<proteinExistence type="predicted"/>
<keyword evidence="3" id="KW-1185">Reference proteome</keyword>
<dbReference type="InterPro" id="IPR022137">
    <property type="entry name" value="Znf_prot_DUF3669"/>
</dbReference>
<accession>A0A8H5SX21</accession>
<dbReference type="Pfam" id="PF12417">
    <property type="entry name" value="DUF3669"/>
    <property type="match status" value="1"/>
</dbReference>
<name>A0A8H5SX21_FUSHE</name>
<dbReference type="PANTHER" id="PTHR40780">
    <property type="entry name" value="DUF3669 DOMAIN-CONTAINING PROTEIN"/>
    <property type="match status" value="1"/>
</dbReference>
<dbReference type="Proteomes" id="UP000567885">
    <property type="component" value="Unassembled WGS sequence"/>
</dbReference>
<dbReference type="AlphaFoldDB" id="A0A8H5SX21"/>
<sequence>MTSTNTPLPDLSTSYSIIGSSSRVDVGRILFESLYNFTRTHVGKYVGQAVQPPDYLEKLASDNFSATFALSNGTVAMKLAKDSFSHELWLDYAMSKHICDVFSVLNINGVNFPNFNSFMPRDNSQVWADMHKEYQFFTSAYLTERVPPIPLSLQLSLMKAFSKELDYVPITHDLASHDCLVRLYFGSLGGATKHSGDDLPYNFELHLNHMIELGVSRPFYFAIVRDMATALAALHWAACTAANGVKFVLGGPRERQRLDATIAGHDQVCLWALNLEKAACIPFGVDGVAMAVDAYMANDPYYPRPSQQDSTAKYVWLVFKEAYLSASNIIFGPGHTSKHRLPVLFIEGIEDRLRDGR</sequence>
<dbReference type="OrthoDB" id="2993351at2759"/>
<comment type="caution">
    <text evidence="2">The sequence shown here is derived from an EMBL/GenBank/DDBJ whole genome shotgun (WGS) entry which is preliminary data.</text>
</comment>